<dbReference type="EMBL" id="JAGQDC010000002">
    <property type="protein sequence ID" value="MCL1028183.1"/>
    <property type="molecule type" value="Genomic_DNA"/>
</dbReference>
<organism evidence="1 2">
    <name type="scientific">Serratia silvae</name>
    <dbReference type="NCBI Taxonomy" id="2824122"/>
    <lineage>
        <taxon>Bacteria</taxon>
        <taxon>Pseudomonadati</taxon>
        <taxon>Pseudomonadota</taxon>
        <taxon>Gammaproteobacteria</taxon>
        <taxon>Enterobacterales</taxon>
        <taxon>Yersiniaceae</taxon>
        <taxon>Serratia</taxon>
    </lineage>
</organism>
<dbReference type="SUPFAM" id="SSF51197">
    <property type="entry name" value="Clavaminate synthase-like"/>
    <property type="match status" value="1"/>
</dbReference>
<protein>
    <recommendedName>
        <fullName evidence="3">Phytanoyl-CoA dioxygenase</fullName>
    </recommendedName>
</protein>
<proteinExistence type="predicted"/>
<keyword evidence="2" id="KW-1185">Reference proteome</keyword>
<evidence type="ECO:0000313" key="1">
    <source>
        <dbReference type="EMBL" id="MCL1028183.1"/>
    </source>
</evidence>
<accession>A0ABT0K9F8</accession>
<evidence type="ECO:0000313" key="2">
    <source>
        <dbReference type="Proteomes" id="UP001165275"/>
    </source>
</evidence>
<gene>
    <name evidence="1" type="ORF">KAJ71_03880</name>
</gene>
<reference evidence="1" key="1">
    <citation type="submission" date="2021-04" db="EMBL/GenBank/DDBJ databases">
        <title>Genome sequence of Serratia sp. arafor3.</title>
        <authorList>
            <person name="Besaury L."/>
        </authorList>
    </citation>
    <scope>NUCLEOTIDE SEQUENCE</scope>
    <source>
        <strain evidence="1">Arafor3</strain>
    </source>
</reference>
<evidence type="ECO:0008006" key="3">
    <source>
        <dbReference type="Google" id="ProtNLM"/>
    </source>
</evidence>
<name>A0ABT0K9F8_9GAMM</name>
<dbReference type="Gene3D" id="2.60.120.620">
    <property type="entry name" value="q2cbj1_9rhob like domain"/>
    <property type="match status" value="1"/>
</dbReference>
<sequence length="122" mass="13610">MQRQSEIYLEALGANIELTAQMKHELDTLGYTVVHNVADPDLAHPDEIVFAAPVGSVMIYNAHTWHGGTQNRIGIRRRVLHALYIDRADTAQQDQRRMCPLKSSVSTGSARQLSFIVALMLP</sequence>
<comment type="caution">
    <text evidence="1">The sequence shown here is derived from an EMBL/GenBank/DDBJ whole genome shotgun (WGS) entry which is preliminary data.</text>
</comment>
<dbReference type="Proteomes" id="UP001165275">
    <property type="component" value="Unassembled WGS sequence"/>
</dbReference>